<dbReference type="RefSeq" id="WP_035188169.1">
    <property type="nucleotide sequence ID" value="NZ_AZFH01000022.1"/>
</dbReference>
<keyword evidence="5 8" id="KW-0812">Transmembrane</keyword>
<accession>A0A0R1TQL7</accession>
<sequence length="452" mass="49221">MSAIYKNIKPKTRLIVTVLLLLACFISLASQTMMLTALPVIQKAMHVSLNAAQWLTAGYTLLIGVITPLSSNLYEKFRNRTVFLGIITTFVLGTLLGCLAQNFLTLLLARLVQALAGGLLMSFQMTTMVSIYPPQKRGTILGLSGLVVAFGPAIGPTLSGFIMTTLGWRYLFYLVLPLMLAILILGYIFFPNFKEPQDIKIDYLSVFISLLGSSLALGSLTVFQNNLAVATTMLIGGLVILYLFVRRQLKLEQPMLKVTIFKVRSFRLMTFVGMLAFVALLGTEAMIPIYTQNVWGVSSMVSGLILLPGALCNALAAAIVGPLYDKHGPKYLIISGAILMLIASIPLVTISKDTSIWVLTIFYSFRMIGNAMVFSPAMSEAFKALQLREISHATALNNTLRQTSGAVANTVVVVLAGIPASFTVGTRLSMWVIVLAVVLMLGIFLQYLRKPA</sequence>
<evidence type="ECO:0000256" key="1">
    <source>
        <dbReference type="ARBA" id="ARBA00004651"/>
    </source>
</evidence>
<reference evidence="10 11" key="1">
    <citation type="journal article" date="2015" name="Genome Announc.">
        <title>Expanding the biotechnology potential of lactobacilli through comparative genomics of 213 strains and associated genera.</title>
        <authorList>
            <person name="Sun Z."/>
            <person name="Harris H.M."/>
            <person name="McCann A."/>
            <person name="Guo C."/>
            <person name="Argimon S."/>
            <person name="Zhang W."/>
            <person name="Yang X."/>
            <person name="Jeffery I.B."/>
            <person name="Cooney J.C."/>
            <person name="Kagawa T.F."/>
            <person name="Liu W."/>
            <person name="Song Y."/>
            <person name="Salvetti E."/>
            <person name="Wrobel A."/>
            <person name="Rasinkangas P."/>
            <person name="Parkhill J."/>
            <person name="Rea M.C."/>
            <person name="O'Sullivan O."/>
            <person name="Ritari J."/>
            <person name="Douillard F.P."/>
            <person name="Paul Ross R."/>
            <person name="Yang R."/>
            <person name="Briner A.E."/>
            <person name="Felis G.E."/>
            <person name="de Vos W.M."/>
            <person name="Barrangou R."/>
            <person name="Klaenhammer T.R."/>
            <person name="Caufield P.W."/>
            <person name="Cui Y."/>
            <person name="Zhang H."/>
            <person name="O'Toole P.W."/>
        </authorList>
    </citation>
    <scope>NUCLEOTIDE SEQUENCE [LARGE SCALE GENOMIC DNA]</scope>
    <source>
        <strain evidence="10 11">DSM 15833</strain>
    </source>
</reference>
<keyword evidence="6 8" id="KW-1133">Transmembrane helix</keyword>
<evidence type="ECO:0000313" key="11">
    <source>
        <dbReference type="Proteomes" id="UP000051048"/>
    </source>
</evidence>
<name>A0A0R1TQL7_9LACO</name>
<dbReference type="SUPFAM" id="SSF103473">
    <property type="entry name" value="MFS general substrate transporter"/>
    <property type="match status" value="1"/>
</dbReference>
<dbReference type="AlphaFoldDB" id="A0A0R1TQL7"/>
<comment type="subcellular location">
    <subcellularLocation>
        <location evidence="1">Cell membrane</location>
        <topology evidence="1">Multi-pass membrane protein</topology>
    </subcellularLocation>
</comment>
<evidence type="ECO:0000256" key="5">
    <source>
        <dbReference type="ARBA" id="ARBA00022692"/>
    </source>
</evidence>
<feature type="transmembrane region" description="Helical" evidence="8">
    <location>
        <begin position="331"/>
        <end position="350"/>
    </location>
</feature>
<dbReference type="InterPro" id="IPR004638">
    <property type="entry name" value="EmrB-like"/>
</dbReference>
<dbReference type="Proteomes" id="UP000051048">
    <property type="component" value="Unassembled WGS sequence"/>
</dbReference>
<feature type="transmembrane region" description="Helical" evidence="8">
    <location>
        <begin position="403"/>
        <end position="422"/>
    </location>
</feature>
<feature type="transmembrane region" description="Helical" evidence="8">
    <location>
        <begin position="110"/>
        <end position="132"/>
    </location>
</feature>
<keyword evidence="7 8" id="KW-0472">Membrane</keyword>
<dbReference type="PANTHER" id="PTHR42718">
    <property type="entry name" value="MAJOR FACILITATOR SUPERFAMILY MULTIDRUG TRANSPORTER MFSC"/>
    <property type="match status" value="1"/>
</dbReference>
<feature type="transmembrane region" description="Helical" evidence="8">
    <location>
        <begin position="266"/>
        <end position="291"/>
    </location>
</feature>
<feature type="transmembrane region" description="Helical" evidence="8">
    <location>
        <begin position="82"/>
        <end position="104"/>
    </location>
</feature>
<feature type="transmembrane region" description="Helical" evidence="8">
    <location>
        <begin position="170"/>
        <end position="190"/>
    </location>
</feature>
<dbReference type="Gene3D" id="1.20.1250.20">
    <property type="entry name" value="MFS general substrate transporter like domains"/>
    <property type="match status" value="1"/>
</dbReference>
<dbReference type="PROSITE" id="PS51257">
    <property type="entry name" value="PROKAR_LIPOPROTEIN"/>
    <property type="match status" value="1"/>
</dbReference>
<dbReference type="InterPro" id="IPR036259">
    <property type="entry name" value="MFS_trans_sf"/>
</dbReference>
<dbReference type="PATRIC" id="fig|1423740.3.peg.1082"/>
<feature type="transmembrane region" description="Helical" evidence="8">
    <location>
        <begin position="227"/>
        <end position="245"/>
    </location>
</feature>
<dbReference type="InterPro" id="IPR011701">
    <property type="entry name" value="MFS"/>
</dbReference>
<proteinExistence type="inferred from homology"/>
<dbReference type="STRING" id="1423740.FC36_GL001013"/>
<dbReference type="InterPro" id="IPR020846">
    <property type="entry name" value="MFS_dom"/>
</dbReference>
<dbReference type="PANTHER" id="PTHR42718:SF9">
    <property type="entry name" value="MAJOR FACILITATOR SUPERFAMILY MULTIDRUG TRANSPORTER MFSC"/>
    <property type="match status" value="1"/>
</dbReference>
<feature type="transmembrane region" description="Helical" evidence="8">
    <location>
        <begin position="428"/>
        <end position="448"/>
    </location>
</feature>
<evidence type="ECO:0000256" key="8">
    <source>
        <dbReference type="SAM" id="Phobius"/>
    </source>
</evidence>
<evidence type="ECO:0000313" key="10">
    <source>
        <dbReference type="EMBL" id="KRL82324.1"/>
    </source>
</evidence>
<feature type="transmembrane region" description="Helical" evidence="8">
    <location>
        <begin position="303"/>
        <end position="324"/>
    </location>
</feature>
<dbReference type="NCBIfam" id="TIGR00711">
    <property type="entry name" value="efflux_EmrB"/>
    <property type="match status" value="1"/>
</dbReference>
<dbReference type="EMBL" id="AZFH01000022">
    <property type="protein sequence ID" value="KRL82324.1"/>
    <property type="molecule type" value="Genomic_DNA"/>
</dbReference>
<dbReference type="Gene3D" id="1.20.1720.10">
    <property type="entry name" value="Multidrug resistance protein D"/>
    <property type="match status" value="1"/>
</dbReference>
<gene>
    <name evidence="10" type="ORF">FC36_GL001013</name>
</gene>
<dbReference type="GO" id="GO:0022857">
    <property type="term" value="F:transmembrane transporter activity"/>
    <property type="evidence" value="ECO:0007669"/>
    <property type="project" value="InterPro"/>
</dbReference>
<comment type="caution">
    <text evidence="10">The sequence shown here is derived from an EMBL/GenBank/DDBJ whole genome shotgun (WGS) entry which is preliminary data.</text>
</comment>
<dbReference type="OrthoDB" id="9816041at2"/>
<feature type="transmembrane region" description="Helical" evidence="8">
    <location>
        <begin position="53"/>
        <end position="70"/>
    </location>
</feature>
<comment type="similarity">
    <text evidence="2">Belongs to the major facilitator superfamily. EmrB family.</text>
</comment>
<feature type="domain" description="Major facilitator superfamily (MFS) profile" evidence="9">
    <location>
        <begin position="16"/>
        <end position="452"/>
    </location>
</feature>
<dbReference type="GO" id="GO:0005886">
    <property type="term" value="C:plasma membrane"/>
    <property type="evidence" value="ECO:0007669"/>
    <property type="project" value="UniProtKB-SubCell"/>
</dbReference>
<evidence type="ECO:0000256" key="6">
    <source>
        <dbReference type="ARBA" id="ARBA00022989"/>
    </source>
</evidence>
<feature type="transmembrane region" description="Helical" evidence="8">
    <location>
        <begin position="202"/>
        <end position="221"/>
    </location>
</feature>
<feature type="transmembrane region" description="Helical" evidence="8">
    <location>
        <begin position="356"/>
        <end position="382"/>
    </location>
</feature>
<evidence type="ECO:0000259" key="9">
    <source>
        <dbReference type="PROSITE" id="PS50850"/>
    </source>
</evidence>
<evidence type="ECO:0000256" key="3">
    <source>
        <dbReference type="ARBA" id="ARBA00022448"/>
    </source>
</evidence>
<keyword evidence="3" id="KW-0813">Transport</keyword>
<dbReference type="PRINTS" id="PR01036">
    <property type="entry name" value="TCRTETB"/>
</dbReference>
<evidence type="ECO:0000256" key="2">
    <source>
        <dbReference type="ARBA" id="ARBA00008537"/>
    </source>
</evidence>
<evidence type="ECO:0000256" key="4">
    <source>
        <dbReference type="ARBA" id="ARBA00022475"/>
    </source>
</evidence>
<organism evidence="10 11">
    <name type="scientific">Ligilactobacillus equi DSM 15833 = JCM 10991</name>
    <dbReference type="NCBI Taxonomy" id="1423740"/>
    <lineage>
        <taxon>Bacteria</taxon>
        <taxon>Bacillati</taxon>
        <taxon>Bacillota</taxon>
        <taxon>Bacilli</taxon>
        <taxon>Lactobacillales</taxon>
        <taxon>Lactobacillaceae</taxon>
        <taxon>Ligilactobacillus</taxon>
    </lineage>
</organism>
<dbReference type="PROSITE" id="PS50850">
    <property type="entry name" value="MFS"/>
    <property type="match status" value="1"/>
</dbReference>
<keyword evidence="4" id="KW-1003">Cell membrane</keyword>
<evidence type="ECO:0000256" key="7">
    <source>
        <dbReference type="ARBA" id="ARBA00023136"/>
    </source>
</evidence>
<protein>
    <submittedName>
        <fullName evidence="10">Multidrug resistance protein B</fullName>
    </submittedName>
</protein>
<dbReference type="Pfam" id="PF07690">
    <property type="entry name" value="MFS_1"/>
    <property type="match status" value="1"/>
</dbReference>
<feature type="transmembrane region" description="Helical" evidence="8">
    <location>
        <begin position="139"/>
        <end position="164"/>
    </location>
</feature>